<proteinExistence type="inferred from homology"/>
<comment type="subcellular location">
    <subcellularLocation>
        <location evidence="1">Cell junction</location>
    </subcellularLocation>
    <subcellularLocation>
        <location evidence="2">Cytoplasm</location>
        <location evidence="2">Cytoskeleton</location>
        <location evidence="2">Microtubule organizing center</location>
        <location evidence="2">Centrosome</location>
    </subcellularLocation>
</comment>
<evidence type="ECO:0000256" key="5">
    <source>
        <dbReference type="ARBA" id="ARBA00022889"/>
    </source>
</evidence>
<dbReference type="GO" id="GO:0007155">
    <property type="term" value="P:cell adhesion"/>
    <property type="evidence" value="ECO:0007669"/>
    <property type="project" value="UniProtKB-KW"/>
</dbReference>
<keyword evidence="6" id="KW-0965">Cell junction</keyword>
<feature type="coiled-coil region" evidence="9">
    <location>
        <begin position="88"/>
        <end position="175"/>
    </location>
</feature>
<evidence type="ECO:0000256" key="4">
    <source>
        <dbReference type="ARBA" id="ARBA00022490"/>
    </source>
</evidence>
<feature type="compositionally biased region" description="Polar residues" evidence="10">
    <location>
        <begin position="529"/>
        <end position="562"/>
    </location>
</feature>
<keyword evidence="12" id="KW-1185">Reference proteome</keyword>
<dbReference type="GO" id="GO:0035735">
    <property type="term" value="P:intraciliary transport involved in cilium assembly"/>
    <property type="evidence" value="ECO:0007669"/>
    <property type="project" value="TreeGrafter"/>
</dbReference>
<dbReference type="OrthoDB" id="312015at2759"/>
<organism evidence="11 12">
    <name type="scientific">Spizellomyces punctatus (strain DAOM BR117)</name>
    <dbReference type="NCBI Taxonomy" id="645134"/>
    <lineage>
        <taxon>Eukaryota</taxon>
        <taxon>Fungi</taxon>
        <taxon>Fungi incertae sedis</taxon>
        <taxon>Chytridiomycota</taxon>
        <taxon>Chytridiomycota incertae sedis</taxon>
        <taxon>Chytridiomycetes</taxon>
        <taxon>Spizellomycetales</taxon>
        <taxon>Spizellomycetaceae</taxon>
        <taxon>Spizellomyces</taxon>
    </lineage>
</organism>
<keyword evidence="7 9" id="KW-0175">Coiled coil</keyword>
<feature type="compositionally biased region" description="Basic and acidic residues" evidence="10">
    <location>
        <begin position="566"/>
        <end position="593"/>
    </location>
</feature>
<evidence type="ECO:0000256" key="3">
    <source>
        <dbReference type="ARBA" id="ARBA00009291"/>
    </source>
</evidence>
<evidence type="ECO:0000256" key="10">
    <source>
        <dbReference type="SAM" id="MobiDB-lite"/>
    </source>
</evidence>
<dbReference type="STRING" id="645134.A0A0L0HSX4"/>
<gene>
    <name evidence="11" type="ORF">SPPG_01453</name>
</gene>
<name>A0A0L0HSX4_SPIPD</name>
<feature type="coiled-coil region" evidence="9">
    <location>
        <begin position="314"/>
        <end position="427"/>
    </location>
</feature>
<keyword evidence="8" id="KW-0206">Cytoskeleton</keyword>
<dbReference type="GO" id="GO:0036064">
    <property type="term" value="C:ciliary basal body"/>
    <property type="evidence" value="ECO:0007669"/>
    <property type="project" value="TreeGrafter"/>
</dbReference>
<feature type="region of interest" description="Disordered" evidence="10">
    <location>
        <begin position="519"/>
        <end position="620"/>
    </location>
</feature>
<dbReference type="InParanoid" id="A0A0L0HSX4"/>
<evidence type="ECO:0008006" key="13">
    <source>
        <dbReference type="Google" id="ProtNLM"/>
    </source>
</evidence>
<dbReference type="eggNOG" id="ENOG502QQJF">
    <property type="taxonomic scope" value="Eukaryota"/>
</dbReference>
<keyword evidence="5" id="KW-0130">Cell adhesion</keyword>
<dbReference type="EMBL" id="KQ257451">
    <property type="protein sequence ID" value="KND04005.1"/>
    <property type="molecule type" value="Genomic_DNA"/>
</dbReference>
<evidence type="ECO:0000313" key="11">
    <source>
        <dbReference type="EMBL" id="KND04005.1"/>
    </source>
</evidence>
<dbReference type="VEuPathDB" id="FungiDB:SPPG_01453"/>
<dbReference type="PANTHER" id="PTHR46507">
    <property type="entry name" value="AFADIN- AND ALPHA-ACTININ-BINDING PROTEIN"/>
    <property type="match status" value="1"/>
</dbReference>
<comment type="similarity">
    <text evidence="3">Belongs to the ADIP family.</text>
</comment>
<dbReference type="Proteomes" id="UP000053201">
    <property type="component" value="Unassembled WGS sequence"/>
</dbReference>
<evidence type="ECO:0000256" key="7">
    <source>
        <dbReference type="ARBA" id="ARBA00023054"/>
    </source>
</evidence>
<dbReference type="InterPro" id="IPR052300">
    <property type="entry name" value="Adhesion_Centrosome_assoc"/>
</dbReference>
<evidence type="ECO:0000256" key="6">
    <source>
        <dbReference type="ARBA" id="ARBA00022949"/>
    </source>
</evidence>
<evidence type="ECO:0000256" key="8">
    <source>
        <dbReference type="ARBA" id="ARBA00023212"/>
    </source>
</evidence>
<reference evidence="11 12" key="1">
    <citation type="submission" date="2009-08" db="EMBL/GenBank/DDBJ databases">
        <title>The Genome Sequence of Spizellomyces punctatus strain DAOM BR117.</title>
        <authorList>
            <consortium name="The Broad Institute Genome Sequencing Platform"/>
            <person name="Russ C."/>
            <person name="Cuomo C."/>
            <person name="Shea T."/>
            <person name="Young S.K."/>
            <person name="Zeng Q."/>
            <person name="Koehrsen M."/>
            <person name="Haas B."/>
            <person name="Borodovsky M."/>
            <person name="Guigo R."/>
            <person name="Alvarado L."/>
            <person name="Berlin A."/>
            <person name="Bochicchio J."/>
            <person name="Borenstein D."/>
            <person name="Chapman S."/>
            <person name="Chen Z."/>
            <person name="Engels R."/>
            <person name="Freedman E."/>
            <person name="Gellesch M."/>
            <person name="Goldberg J."/>
            <person name="Griggs A."/>
            <person name="Gujja S."/>
            <person name="Heiman D."/>
            <person name="Hepburn T."/>
            <person name="Howarth C."/>
            <person name="Jen D."/>
            <person name="Larson L."/>
            <person name="Lewis B."/>
            <person name="Mehta T."/>
            <person name="Park D."/>
            <person name="Pearson M."/>
            <person name="Roberts A."/>
            <person name="Saif S."/>
            <person name="Shenoy N."/>
            <person name="Sisk P."/>
            <person name="Stolte C."/>
            <person name="Sykes S."/>
            <person name="Thomson T."/>
            <person name="Walk T."/>
            <person name="White J."/>
            <person name="Yandava C."/>
            <person name="Burger G."/>
            <person name="Gray M.W."/>
            <person name="Holland P.W.H."/>
            <person name="King N."/>
            <person name="Lang F.B.F."/>
            <person name="Roger A.J."/>
            <person name="Ruiz-Trillo I."/>
            <person name="Lander E."/>
            <person name="Nusbaum C."/>
        </authorList>
    </citation>
    <scope>NUCLEOTIDE SEQUENCE [LARGE SCALE GENOMIC DNA]</scope>
    <source>
        <strain evidence="11 12">DAOM BR117</strain>
    </source>
</reference>
<evidence type="ECO:0000313" key="12">
    <source>
        <dbReference type="Proteomes" id="UP000053201"/>
    </source>
</evidence>
<dbReference type="OMA" id="QHCKEMI"/>
<dbReference type="RefSeq" id="XP_016612044.1">
    <property type="nucleotide sequence ID" value="XM_016749770.1"/>
</dbReference>
<dbReference type="AlphaFoldDB" id="A0A0L0HSX4"/>
<sequence length="620" mass="70001">MAEIQDLEGGNSSETRSLSNLQKSVDFVNHELAAAGFPVALDFAGFGGNVDDAATVLNCICTLLQQRQKDVAYREDLQHRLRRTAGDNDELAGTVARMKARLEQCDREIATLNNKLDAAQNSLKKEVEKHHAAKEELKTTKANLQYSKTQYNHDLRKREREHHRLKDRMQRIVTEKSAAQKVAIKLANPLPKPKTNAGGGGQSKKEDEMYNIVIKNYEDREKDLLIENQTLRNTLYALYSELKTQFKNQITHEEDGSNGIECGHEGPLEVSDPTEKAQFQLPYSLVCHSVEERVKEAIMKLHDEWARLSETIASQHQADELQQLYEKVEAIEKECDEYRRIIAEQNRLLELSLNEQDAKSNEGLSAHLETSLMDLQEQRDELEQKCQQLEEERGKFTEAAIKLGIERAALQREKMAFEEERRSLATQKLLKSLPDTPGWLKSRMIPTATSPLQNRAQRAFAGAKSPQPPVTPFHMSYSSVKPTRAEVHGEEVDSNEFIIESDTFAQTPRPHANMHASFKEVDVSPPTETPASRITTASSHSSIKSALKKQTSMSSLNRSVRITLQGEREARSYKPGEEDSKENLLPSDGDKKPTRFRKSFIATSTPIDTRGGTTAREERG</sequence>
<accession>A0A0L0HSX4</accession>
<dbReference type="Pfam" id="PF11559">
    <property type="entry name" value="ADIP"/>
    <property type="match status" value="1"/>
</dbReference>
<evidence type="ECO:0000256" key="2">
    <source>
        <dbReference type="ARBA" id="ARBA00004300"/>
    </source>
</evidence>
<protein>
    <recommendedName>
        <fullName evidence="13">Afadin-and alpha-actinin-binding protein</fullName>
    </recommendedName>
</protein>
<evidence type="ECO:0000256" key="1">
    <source>
        <dbReference type="ARBA" id="ARBA00004282"/>
    </source>
</evidence>
<evidence type="ECO:0000256" key="9">
    <source>
        <dbReference type="SAM" id="Coils"/>
    </source>
</evidence>
<dbReference type="InterPro" id="IPR021622">
    <property type="entry name" value="Afadin/alpha-actinin-bd"/>
</dbReference>
<keyword evidence="4" id="KW-0963">Cytoplasm</keyword>
<dbReference type="GeneID" id="27685113"/>
<dbReference type="PANTHER" id="PTHR46507:SF4">
    <property type="entry name" value="SSX FAMILY MEMBER 2 INTERACTING PROTEIN"/>
    <property type="match status" value="1"/>
</dbReference>